<evidence type="ECO:0000313" key="2">
    <source>
        <dbReference type="EMBL" id="KAF2008336.1"/>
    </source>
</evidence>
<sequence length="249" mass="28898">MNHTVQAGASASTEGPHNFHVGCWPMIQELSSQILHLRVNVCQANAAVETERGKSRHEIEKIQIELEHEKRTNEHLNQRLKDALSQLEETKVIATNYDERFKQMEEHNTSLQRKAHEITENSECVIENLQSQLAKLRGEDWKRPEGQSIGQLLVESATNRVLLQAREKLDDGKYDDILTELQRVSEYNIKYQMWVRDLKKENEELLKKVQSGKEELANLTKAVELNNEETVRPRKRTRKNKELVINTAI</sequence>
<keyword evidence="3" id="KW-1185">Reference proteome</keyword>
<feature type="coiled-coil region" evidence="1">
    <location>
        <begin position="59"/>
        <end position="139"/>
    </location>
</feature>
<accession>A0A6A5X643</accession>
<protein>
    <submittedName>
        <fullName evidence="2">Uncharacterized protein</fullName>
    </submittedName>
</protein>
<evidence type="ECO:0000256" key="1">
    <source>
        <dbReference type="SAM" id="Coils"/>
    </source>
</evidence>
<dbReference type="AlphaFoldDB" id="A0A6A5X643"/>
<dbReference type="EMBL" id="ML978085">
    <property type="protein sequence ID" value="KAF2008336.1"/>
    <property type="molecule type" value="Genomic_DNA"/>
</dbReference>
<proteinExistence type="predicted"/>
<dbReference type="Proteomes" id="UP000799778">
    <property type="component" value="Unassembled WGS sequence"/>
</dbReference>
<dbReference type="OrthoDB" id="3776557at2759"/>
<feature type="coiled-coil region" evidence="1">
    <location>
        <begin position="195"/>
        <end position="222"/>
    </location>
</feature>
<evidence type="ECO:0000313" key="3">
    <source>
        <dbReference type="Proteomes" id="UP000799778"/>
    </source>
</evidence>
<dbReference type="GeneID" id="54291718"/>
<name>A0A6A5X643_9PLEO</name>
<gene>
    <name evidence="2" type="ORF">BU24DRAFT_498030</name>
</gene>
<organism evidence="2 3">
    <name type="scientific">Aaosphaeria arxii CBS 175.79</name>
    <dbReference type="NCBI Taxonomy" id="1450172"/>
    <lineage>
        <taxon>Eukaryota</taxon>
        <taxon>Fungi</taxon>
        <taxon>Dikarya</taxon>
        <taxon>Ascomycota</taxon>
        <taxon>Pezizomycotina</taxon>
        <taxon>Dothideomycetes</taxon>
        <taxon>Pleosporomycetidae</taxon>
        <taxon>Pleosporales</taxon>
        <taxon>Pleosporales incertae sedis</taxon>
        <taxon>Aaosphaeria</taxon>
    </lineage>
</organism>
<reference evidence="2" key="1">
    <citation type="journal article" date="2020" name="Stud. Mycol.">
        <title>101 Dothideomycetes genomes: a test case for predicting lifestyles and emergence of pathogens.</title>
        <authorList>
            <person name="Haridas S."/>
            <person name="Albert R."/>
            <person name="Binder M."/>
            <person name="Bloem J."/>
            <person name="Labutti K."/>
            <person name="Salamov A."/>
            <person name="Andreopoulos B."/>
            <person name="Baker S."/>
            <person name="Barry K."/>
            <person name="Bills G."/>
            <person name="Bluhm B."/>
            <person name="Cannon C."/>
            <person name="Castanera R."/>
            <person name="Culley D."/>
            <person name="Daum C."/>
            <person name="Ezra D."/>
            <person name="Gonzalez J."/>
            <person name="Henrissat B."/>
            <person name="Kuo A."/>
            <person name="Liang C."/>
            <person name="Lipzen A."/>
            <person name="Lutzoni F."/>
            <person name="Magnuson J."/>
            <person name="Mondo S."/>
            <person name="Nolan M."/>
            <person name="Ohm R."/>
            <person name="Pangilinan J."/>
            <person name="Park H.-J."/>
            <person name="Ramirez L."/>
            <person name="Alfaro M."/>
            <person name="Sun H."/>
            <person name="Tritt A."/>
            <person name="Yoshinaga Y."/>
            <person name="Zwiers L.-H."/>
            <person name="Turgeon B."/>
            <person name="Goodwin S."/>
            <person name="Spatafora J."/>
            <person name="Crous P."/>
            <person name="Grigoriev I."/>
        </authorList>
    </citation>
    <scope>NUCLEOTIDE SEQUENCE</scope>
    <source>
        <strain evidence="2">CBS 175.79</strain>
    </source>
</reference>
<dbReference type="RefSeq" id="XP_033376675.1">
    <property type="nucleotide sequence ID" value="XM_033534321.1"/>
</dbReference>
<keyword evidence="1" id="KW-0175">Coiled coil</keyword>